<dbReference type="GO" id="GO:0005524">
    <property type="term" value="F:ATP binding"/>
    <property type="evidence" value="ECO:0007669"/>
    <property type="project" value="UniProtKB-KW"/>
</dbReference>
<dbReference type="SUPFAM" id="SSF55874">
    <property type="entry name" value="ATPase domain of HSP90 chaperone/DNA topoisomerase II/histidine kinase"/>
    <property type="match status" value="1"/>
</dbReference>
<feature type="transmembrane region" description="Helical" evidence="13">
    <location>
        <begin position="60"/>
        <end position="84"/>
    </location>
</feature>
<keyword evidence="6 13" id="KW-0812">Transmembrane</keyword>
<feature type="domain" description="Histidine kinase" evidence="14">
    <location>
        <begin position="268"/>
        <end position="483"/>
    </location>
</feature>
<evidence type="ECO:0000256" key="9">
    <source>
        <dbReference type="ARBA" id="ARBA00022840"/>
    </source>
</evidence>
<dbReference type="PANTHER" id="PTHR45569:SF1">
    <property type="entry name" value="SENSOR PROTEIN KDPD"/>
    <property type="match status" value="1"/>
</dbReference>
<keyword evidence="4" id="KW-0597">Phosphoprotein</keyword>
<dbReference type="SMART" id="SM00388">
    <property type="entry name" value="HisKA"/>
    <property type="match status" value="1"/>
</dbReference>
<dbReference type="KEGG" id="adin:H7849_11535"/>
<comment type="catalytic activity">
    <reaction evidence="1">
        <text>ATP + protein L-histidine = ADP + protein N-phospho-L-histidine.</text>
        <dbReference type="EC" id="2.7.13.3"/>
    </reaction>
</comment>
<sequence>MQKYNSRAVTTILSYAVSTALAFVLVVIFRRVVHVNATTVALSFLVLVLIVATRWRLAHSVYLSILCTLLYNFFFLPPVGTLTIADPQNWVTLSVFLGTSVLVSQLSERERKQRELSEQRRGEVERLYEFSQQLLLLEDLRDLARTTPSIAAKIFGLRAVALYVTGQNATYYSDPRNELLPAIDLKQVAQSSEPRVRKVEGAFALPLVFGMQSAGALAIVDGAYSHEMYEAISGLVAIALERAAALERTSHMEATREGERLRSALLDSVTHELRTPLTAIRAAATTLIGHPTLPEAERNEMYAVVDEESMRLDRLIGEALEMAQLDSAGLHVRPRLENVRELIDIVLLEEQTRLRGRVIEVSVPESLPRVPMDHELVRRVLRHLIENALKYSPAKSSVEISAEVMNERLLVHIADHGMGIDRSEQPFIFDKFFRGSNQRDRVEGSGMGLAIAKAILTAHGGGIEVKSERGSGAVFTFWLPLSGLS</sequence>
<evidence type="ECO:0000259" key="14">
    <source>
        <dbReference type="PROSITE" id="PS50109"/>
    </source>
</evidence>
<evidence type="ECO:0000256" key="1">
    <source>
        <dbReference type="ARBA" id="ARBA00000085"/>
    </source>
</evidence>
<evidence type="ECO:0000256" key="7">
    <source>
        <dbReference type="ARBA" id="ARBA00022741"/>
    </source>
</evidence>
<dbReference type="InterPro" id="IPR005467">
    <property type="entry name" value="His_kinase_dom"/>
</dbReference>
<protein>
    <recommendedName>
        <fullName evidence="3">histidine kinase</fullName>
        <ecNumber evidence="3">2.7.13.3</ecNumber>
    </recommendedName>
</protein>
<dbReference type="InterPro" id="IPR038318">
    <property type="entry name" value="KdpD_sf"/>
</dbReference>
<evidence type="ECO:0000313" key="15">
    <source>
        <dbReference type="EMBL" id="QNI34459.1"/>
    </source>
</evidence>
<proteinExistence type="predicted"/>
<accession>A0A7G8BPI9</accession>
<dbReference type="PANTHER" id="PTHR45569">
    <property type="entry name" value="SENSOR PROTEIN KDPD"/>
    <property type="match status" value="1"/>
</dbReference>
<dbReference type="PRINTS" id="PR00344">
    <property type="entry name" value="BCTRLSENSOR"/>
</dbReference>
<dbReference type="SMART" id="SM00387">
    <property type="entry name" value="HATPase_c"/>
    <property type="match status" value="1"/>
</dbReference>
<comment type="subcellular location">
    <subcellularLocation>
        <location evidence="2">Membrane</location>
        <topology evidence="2">Multi-pass membrane protein</topology>
    </subcellularLocation>
</comment>
<dbReference type="Pfam" id="PF00512">
    <property type="entry name" value="HisKA"/>
    <property type="match status" value="1"/>
</dbReference>
<evidence type="ECO:0000256" key="12">
    <source>
        <dbReference type="ARBA" id="ARBA00023136"/>
    </source>
</evidence>
<keyword evidence="16" id="KW-1185">Reference proteome</keyword>
<dbReference type="Gene3D" id="1.20.120.620">
    <property type="entry name" value="Backbone structure of the membrane domain of e. Coli histidine kinase receptor kdpd"/>
    <property type="match status" value="1"/>
</dbReference>
<keyword evidence="9" id="KW-0067">ATP-binding</keyword>
<evidence type="ECO:0000256" key="11">
    <source>
        <dbReference type="ARBA" id="ARBA00023012"/>
    </source>
</evidence>
<dbReference type="Gene3D" id="3.30.565.10">
    <property type="entry name" value="Histidine kinase-like ATPase, C-terminal domain"/>
    <property type="match status" value="1"/>
</dbReference>
<dbReference type="RefSeq" id="WP_186746655.1">
    <property type="nucleotide sequence ID" value="NZ_CP060394.1"/>
</dbReference>
<evidence type="ECO:0000256" key="4">
    <source>
        <dbReference type="ARBA" id="ARBA00022553"/>
    </source>
</evidence>
<keyword evidence="5" id="KW-0808">Transferase</keyword>
<dbReference type="EMBL" id="CP060394">
    <property type="protein sequence ID" value="QNI34459.1"/>
    <property type="molecule type" value="Genomic_DNA"/>
</dbReference>
<dbReference type="InterPro" id="IPR003594">
    <property type="entry name" value="HATPase_dom"/>
</dbReference>
<dbReference type="Pfam" id="PF02518">
    <property type="entry name" value="HATPase_c"/>
    <property type="match status" value="1"/>
</dbReference>
<dbReference type="InterPro" id="IPR003661">
    <property type="entry name" value="HisK_dim/P_dom"/>
</dbReference>
<evidence type="ECO:0000256" key="10">
    <source>
        <dbReference type="ARBA" id="ARBA00022989"/>
    </source>
</evidence>
<feature type="transmembrane region" description="Helical" evidence="13">
    <location>
        <begin position="35"/>
        <end position="53"/>
    </location>
</feature>
<evidence type="ECO:0000256" key="2">
    <source>
        <dbReference type="ARBA" id="ARBA00004141"/>
    </source>
</evidence>
<keyword evidence="10 13" id="KW-1133">Transmembrane helix</keyword>
<evidence type="ECO:0000256" key="13">
    <source>
        <dbReference type="SAM" id="Phobius"/>
    </source>
</evidence>
<dbReference type="InterPro" id="IPR036890">
    <property type="entry name" value="HATPase_C_sf"/>
</dbReference>
<dbReference type="InterPro" id="IPR025201">
    <property type="entry name" value="KdpD_TM"/>
</dbReference>
<dbReference type="CDD" id="cd00082">
    <property type="entry name" value="HisKA"/>
    <property type="match status" value="1"/>
</dbReference>
<keyword evidence="11" id="KW-0902">Two-component regulatory system</keyword>
<keyword evidence="8" id="KW-0418">Kinase</keyword>
<dbReference type="Gene3D" id="3.30.450.40">
    <property type="match status" value="1"/>
</dbReference>
<feature type="transmembrane region" description="Helical" evidence="13">
    <location>
        <begin position="12"/>
        <end position="29"/>
    </location>
</feature>
<dbReference type="GO" id="GO:0000155">
    <property type="term" value="F:phosphorelay sensor kinase activity"/>
    <property type="evidence" value="ECO:0007669"/>
    <property type="project" value="InterPro"/>
</dbReference>
<dbReference type="Pfam" id="PF13493">
    <property type="entry name" value="DUF4118"/>
    <property type="match status" value="1"/>
</dbReference>
<evidence type="ECO:0000256" key="6">
    <source>
        <dbReference type="ARBA" id="ARBA00022692"/>
    </source>
</evidence>
<dbReference type="Gene3D" id="1.10.287.130">
    <property type="match status" value="1"/>
</dbReference>
<dbReference type="FunFam" id="3.30.565.10:FF:000006">
    <property type="entry name" value="Sensor histidine kinase WalK"/>
    <property type="match status" value="1"/>
</dbReference>
<keyword evidence="12 13" id="KW-0472">Membrane</keyword>
<evidence type="ECO:0000256" key="8">
    <source>
        <dbReference type="ARBA" id="ARBA00022777"/>
    </source>
</evidence>
<gene>
    <name evidence="15" type="ORF">H7849_11535</name>
</gene>
<evidence type="ECO:0000313" key="16">
    <source>
        <dbReference type="Proteomes" id="UP000515312"/>
    </source>
</evidence>
<dbReference type="AlphaFoldDB" id="A0A7G8BPI9"/>
<dbReference type="PROSITE" id="PS50109">
    <property type="entry name" value="HIS_KIN"/>
    <property type="match status" value="1"/>
</dbReference>
<dbReference type="EC" id="2.7.13.3" evidence="3"/>
<dbReference type="Proteomes" id="UP000515312">
    <property type="component" value="Chromosome"/>
</dbReference>
<organism evidence="15 16">
    <name type="scientific">Alloacidobacterium dinghuense</name>
    <dbReference type="NCBI Taxonomy" id="2763107"/>
    <lineage>
        <taxon>Bacteria</taxon>
        <taxon>Pseudomonadati</taxon>
        <taxon>Acidobacteriota</taxon>
        <taxon>Terriglobia</taxon>
        <taxon>Terriglobales</taxon>
        <taxon>Acidobacteriaceae</taxon>
        <taxon>Alloacidobacterium</taxon>
    </lineage>
</organism>
<dbReference type="InterPro" id="IPR036097">
    <property type="entry name" value="HisK_dim/P_sf"/>
</dbReference>
<dbReference type="InterPro" id="IPR029016">
    <property type="entry name" value="GAF-like_dom_sf"/>
</dbReference>
<dbReference type="InterPro" id="IPR004358">
    <property type="entry name" value="Sig_transdc_His_kin-like_C"/>
</dbReference>
<name>A0A7G8BPI9_9BACT</name>
<dbReference type="SUPFAM" id="SSF47384">
    <property type="entry name" value="Homodimeric domain of signal transducing histidine kinase"/>
    <property type="match status" value="1"/>
</dbReference>
<dbReference type="InterPro" id="IPR052023">
    <property type="entry name" value="Histidine_kinase_KdpD"/>
</dbReference>
<keyword evidence="7" id="KW-0547">Nucleotide-binding</keyword>
<reference evidence="15 16" key="1">
    <citation type="submission" date="2020-08" db="EMBL/GenBank/DDBJ databases">
        <title>Edaphobacter telluris sp. nov. and Acidobacterium dinghuensis sp. nov., two acidobacteria isolated from forest soil.</title>
        <authorList>
            <person name="Fu J."/>
            <person name="Qiu L."/>
        </authorList>
    </citation>
    <scope>NUCLEOTIDE SEQUENCE [LARGE SCALE GENOMIC DNA]</scope>
    <source>
        <strain evidence="15">4Y35</strain>
    </source>
</reference>
<evidence type="ECO:0000256" key="3">
    <source>
        <dbReference type="ARBA" id="ARBA00012438"/>
    </source>
</evidence>
<dbReference type="GO" id="GO:0005886">
    <property type="term" value="C:plasma membrane"/>
    <property type="evidence" value="ECO:0007669"/>
    <property type="project" value="TreeGrafter"/>
</dbReference>
<evidence type="ECO:0000256" key="5">
    <source>
        <dbReference type="ARBA" id="ARBA00022679"/>
    </source>
</evidence>